<evidence type="ECO:0000256" key="8">
    <source>
        <dbReference type="RuleBase" id="RU363009"/>
    </source>
</evidence>
<keyword evidence="3" id="KW-0812">Transmembrane</keyword>
<feature type="compositionally biased region" description="Pro residues" evidence="9">
    <location>
        <begin position="173"/>
        <end position="186"/>
    </location>
</feature>
<dbReference type="STRING" id="7244.A0A0Q9WLW8"/>
<dbReference type="PANTHER" id="PTHR31816">
    <property type="entry name" value="MICOS COMPLEX SUBUNIT MIC13"/>
    <property type="match status" value="1"/>
</dbReference>
<feature type="compositionally biased region" description="Basic and acidic residues" evidence="9">
    <location>
        <begin position="149"/>
        <end position="171"/>
    </location>
</feature>
<reference evidence="10 11" key="1">
    <citation type="journal article" date="2007" name="Nature">
        <title>Evolution of genes and genomes on the Drosophila phylogeny.</title>
        <authorList>
            <consortium name="Drosophila 12 Genomes Consortium"/>
            <person name="Clark A.G."/>
            <person name="Eisen M.B."/>
            <person name="Smith D.R."/>
            <person name="Bergman C.M."/>
            <person name="Oliver B."/>
            <person name="Markow T.A."/>
            <person name="Kaufman T.C."/>
            <person name="Kellis M."/>
            <person name="Gelbart W."/>
            <person name="Iyer V.N."/>
            <person name="Pollard D.A."/>
            <person name="Sackton T.B."/>
            <person name="Larracuente A.M."/>
            <person name="Singh N.D."/>
            <person name="Abad J.P."/>
            <person name="Abt D.N."/>
            <person name="Adryan B."/>
            <person name="Aguade M."/>
            <person name="Akashi H."/>
            <person name="Anderson W.W."/>
            <person name="Aquadro C.F."/>
            <person name="Ardell D.H."/>
            <person name="Arguello R."/>
            <person name="Artieri C.G."/>
            <person name="Barbash D.A."/>
            <person name="Barker D."/>
            <person name="Barsanti P."/>
            <person name="Batterham P."/>
            <person name="Batzoglou S."/>
            <person name="Begun D."/>
            <person name="Bhutkar A."/>
            <person name="Blanco E."/>
            <person name="Bosak S.A."/>
            <person name="Bradley R.K."/>
            <person name="Brand A.D."/>
            <person name="Brent M.R."/>
            <person name="Brooks A.N."/>
            <person name="Brown R.H."/>
            <person name="Butlin R.K."/>
            <person name="Caggese C."/>
            <person name="Calvi B.R."/>
            <person name="Bernardo de Carvalho A."/>
            <person name="Caspi A."/>
            <person name="Castrezana S."/>
            <person name="Celniker S.E."/>
            <person name="Chang J.L."/>
            <person name="Chapple C."/>
            <person name="Chatterji S."/>
            <person name="Chinwalla A."/>
            <person name="Civetta A."/>
            <person name="Clifton S.W."/>
            <person name="Comeron J.M."/>
            <person name="Costello J.C."/>
            <person name="Coyne J.A."/>
            <person name="Daub J."/>
            <person name="David R.G."/>
            <person name="Delcher A.L."/>
            <person name="Delehaunty K."/>
            <person name="Do C.B."/>
            <person name="Ebling H."/>
            <person name="Edwards K."/>
            <person name="Eickbush T."/>
            <person name="Evans J.D."/>
            <person name="Filipski A."/>
            <person name="Findeiss S."/>
            <person name="Freyhult E."/>
            <person name="Fulton L."/>
            <person name="Fulton R."/>
            <person name="Garcia A.C."/>
            <person name="Gardiner A."/>
            <person name="Garfield D.A."/>
            <person name="Garvin B.E."/>
            <person name="Gibson G."/>
            <person name="Gilbert D."/>
            <person name="Gnerre S."/>
            <person name="Godfrey J."/>
            <person name="Good R."/>
            <person name="Gotea V."/>
            <person name="Gravely B."/>
            <person name="Greenberg A.J."/>
            <person name="Griffiths-Jones S."/>
            <person name="Gross S."/>
            <person name="Guigo R."/>
            <person name="Gustafson E.A."/>
            <person name="Haerty W."/>
            <person name="Hahn M.W."/>
            <person name="Halligan D.L."/>
            <person name="Halpern A.L."/>
            <person name="Halter G.M."/>
            <person name="Han M.V."/>
            <person name="Heger A."/>
            <person name="Hillier L."/>
            <person name="Hinrichs A.S."/>
            <person name="Holmes I."/>
            <person name="Hoskins R.A."/>
            <person name="Hubisz M.J."/>
            <person name="Hultmark D."/>
            <person name="Huntley M.A."/>
            <person name="Jaffe D.B."/>
            <person name="Jagadeeshan S."/>
            <person name="Jeck W.R."/>
            <person name="Johnson J."/>
            <person name="Jones C.D."/>
            <person name="Jordan W.C."/>
            <person name="Karpen G.H."/>
            <person name="Kataoka E."/>
            <person name="Keightley P.D."/>
            <person name="Kheradpour P."/>
            <person name="Kirkness E.F."/>
            <person name="Koerich L.B."/>
            <person name="Kristiansen K."/>
            <person name="Kudrna D."/>
            <person name="Kulathinal R.J."/>
            <person name="Kumar S."/>
            <person name="Kwok R."/>
            <person name="Lander E."/>
            <person name="Langley C.H."/>
            <person name="Lapoint R."/>
            <person name="Lazzaro B.P."/>
            <person name="Lee S.J."/>
            <person name="Levesque L."/>
            <person name="Li R."/>
            <person name="Lin C.F."/>
            <person name="Lin M.F."/>
            <person name="Lindblad-Toh K."/>
            <person name="Llopart A."/>
            <person name="Long M."/>
            <person name="Low L."/>
            <person name="Lozovsky E."/>
            <person name="Lu J."/>
            <person name="Luo M."/>
            <person name="Machado C.A."/>
            <person name="Makalowski W."/>
            <person name="Marzo M."/>
            <person name="Matsuda M."/>
            <person name="Matzkin L."/>
            <person name="McAllister B."/>
            <person name="McBride C.S."/>
            <person name="McKernan B."/>
            <person name="McKernan K."/>
            <person name="Mendez-Lago M."/>
            <person name="Minx P."/>
            <person name="Mollenhauer M.U."/>
            <person name="Montooth K."/>
            <person name="Mount S.M."/>
            <person name="Mu X."/>
            <person name="Myers E."/>
            <person name="Negre B."/>
            <person name="Newfeld S."/>
            <person name="Nielsen R."/>
            <person name="Noor M.A."/>
            <person name="O'Grady P."/>
            <person name="Pachter L."/>
            <person name="Papaceit M."/>
            <person name="Parisi M.J."/>
            <person name="Parisi M."/>
            <person name="Parts L."/>
            <person name="Pedersen J.S."/>
            <person name="Pesole G."/>
            <person name="Phillippy A.M."/>
            <person name="Ponting C.P."/>
            <person name="Pop M."/>
            <person name="Porcelli D."/>
            <person name="Powell J.R."/>
            <person name="Prohaska S."/>
            <person name="Pruitt K."/>
            <person name="Puig M."/>
            <person name="Quesneville H."/>
            <person name="Ram K.R."/>
            <person name="Rand D."/>
            <person name="Rasmussen M.D."/>
            <person name="Reed L.K."/>
            <person name="Reenan R."/>
            <person name="Reily A."/>
            <person name="Remington K.A."/>
            <person name="Rieger T.T."/>
            <person name="Ritchie M.G."/>
            <person name="Robin C."/>
            <person name="Rogers Y.H."/>
            <person name="Rohde C."/>
            <person name="Rozas J."/>
            <person name="Rubenfield M.J."/>
            <person name="Ruiz A."/>
            <person name="Russo S."/>
            <person name="Salzberg S.L."/>
            <person name="Sanchez-Gracia A."/>
            <person name="Saranga D.J."/>
            <person name="Sato H."/>
            <person name="Schaeffer S.W."/>
            <person name="Schatz M.C."/>
            <person name="Schlenke T."/>
            <person name="Schwartz R."/>
            <person name="Segarra C."/>
            <person name="Singh R.S."/>
            <person name="Sirot L."/>
            <person name="Sirota M."/>
            <person name="Sisneros N.B."/>
            <person name="Smith C.D."/>
            <person name="Smith T.F."/>
            <person name="Spieth J."/>
            <person name="Stage D.E."/>
            <person name="Stark A."/>
            <person name="Stephan W."/>
            <person name="Strausberg R.L."/>
            <person name="Strempel S."/>
            <person name="Sturgill D."/>
            <person name="Sutton G."/>
            <person name="Sutton G.G."/>
            <person name="Tao W."/>
            <person name="Teichmann S."/>
            <person name="Tobari Y.N."/>
            <person name="Tomimura Y."/>
            <person name="Tsolas J.M."/>
            <person name="Valente V.L."/>
            <person name="Venter E."/>
            <person name="Venter J.C."/>
            <person name="Vicario S."/>
            <person name="Vieira F.G."/>
            <person name="Vilella A.J."/>
            <person name="Villasante A."/>
            <person name="Walenz B."/>
            <person name="Wang J."/>
            <person name="Wasserman M."/>
            <person name="Watts T."/>
            <person name="Wilson D."/>
            <person name="Wilson R.K."/>
            <person name="Wing R.A."/>
            <person name="Wolfner M.F."/>
            <person name="Wong A."/>
            <person name="Wong G.K."/>
            <person name="Wu C.I."/>
            <person name="Wu G."/>
            <person name="Yamamoto D."/>
            <person name="Yang H.P."/>
            <person name="Yang S.P."/>
            <person name="Yorke J.A."/>
            <person name="Yoshida K."/>
            <person name="Zdobnov E."/>
            <person name="Zhang P."/>
            <person name="Zhang Y."/>
            <person name="Zimin A.V."/>
            <person name="Baldwin J."/>
            <person name="Abdouelleil A."/>
            <person name="Abdulkadir J."/>
            <person name="Abebe A."/>
            <person name="Abera B."/>
            <person name="Abreu J."/>
            <person name="Acer S.C."/>
            <person name="Aftuck L."/>
            <person name="Alexander A."/>
            <person name="An P."/>
            <person name="Anderson E."/>
            <person name="Anderson S."/>
            <person name="Arachi H."/>
            <person name="Azer M."/>
            <person name="Bachantsang P."/>
            <person name="Barry A."/>
            <person name="Bayul T."/>
            <person name="Berlin A."/>
            <person name="Bessette D."/>
            <person name="Bloom T."/>
            <person name="Blye J."/>
            <person name="Boguslavskiy L."/>
            <person name="Bonnet C."/>
            <person name="Boukhgalter B."/>
            <person name="Bourzgui I."/>
            <person name="Brown A."/>
            <person name="Cahill P."/>
            <person name="Channer S."/>
            <person name="Cheshatsang Y."/>
            <person name="Chuda L."/>
            <person name="Citroen M."/>
            <person name="Collymore A."/>
            <person name="Cooke P."/>
            <person name="Costello M."/>
            <person name="D'Aco K."/>
            <person name="Daza R."/>
            <person name="De Haan G."/>
            <person name="DeGray S."/>
            <person name="DeMaso C."/>
            <person name="Dhargay N."/>
            <person name="Dooley K."/>
            <person name="Dooley E."/>
            <person name="Doricent M."/>
            <person name="Dorje P."/>
            <person name="Dorjee K."/>
            <person name="Dupes A."/>
            <person name="Elong R."/>
            <person name="Falk J."/>
            <person name="Farina A."/>
            <person name="Faro S."/>
            <person name="Ferguson D."/>
            <person name="Fisher S."/>
            <person name="Foley C.D."/>
            <person name="Franke A."/>
            <person name="Friedrich D."/>
            <person name="Gadbois L."/>
            <person name="Gearin G."/>
            <person name="Gearin C.R."/>
            <person name="Giannoukos G."/>
            <person name="Goode T."/>
            <person name="Graham J."/>
            <person name="Grandbois E."/>
            <person name="Grewal S."/>
            <person name="Gyaltsen K."/>
            <person name="Hafez N."/>
            <person name="Hagos B."/>
            <person name="Hall J."/>
            <person name="Henson C."/>
            <person name="Hollinger A."/>
            <person name="Honan T."/>
            <person name="Huard M.D."/>
            <person name="Hughes L."/>
            <person name="Hurhula B."/>
            <person name="Husby M.E."/>
            <person name="Kamat A."/>
            <person name="Kanga B."/>
            <person name="Kashin S."/>
            <person name="Khazanovich D."/>
            <person name="Kisner P."/>
            <person name="Lance K."/>
            <person name="Lara M."/>
            <person name="Lee W."/>
            <person name="Lennon N."/>
            <person name="Letendre F."/>
            <person name="LeVine R."/>
            <person name="Lipovsky A."/>
            <person name="Liu X."/>
            <person name="Liu J."/>
            <person name="Liu S."/>
            <person name="Lokyitsang T."/>
            <person name="Lokyitsang Y."/>
            <person name="Lubonja R."/>
            <person name="Lui A."/>
            <person name="MacDonald P."/>
            <person name="Magnisalis V."/>
            <person name="Maru K."/>
            <person name="Matthews C."/>
            <person name="McCusker W."/>
            <person name="McDonough S."/>
            <person name="Mehta T."/>
            <person name="Meldrim J."/>
            <person name="Meneus L."/>
            <person name="Mihai O."/>
            <person name="Mihalev A."/>
            <person name="Mihova T."/>
            <person name="Mittelman R."/>
            <person name="Mlenga V."/>
            <person name="Montmayeur A."/>
            <person name="Mulrain L."/>
            <person name="Navidi A."/>
            <person name="Naylor J."/>
            <person name="Negash T."/>
            <person name="Nguyen T."/>
            <person name="Nguyen N."/>
            <person name="Nicol R."/>
            <person name="Norbu C."/>
            <person name="Norbu N."/>
            <person name="Novod N."/>
            <person name="O'Neill B."/>
            <person name="Osman S."/>
            <person name="Markiewicz E."/>
            <person name="Oyono O.L."/>
            <person name="Patti C."/>
            <person name="Phunkhang P."/>
            <person name="Pierre F."/>
            <person name="Priest M."/>
            <person name="Raghuraman S."/>
            <person name="Rege F."/>
            <person name="Reyes R."/>
            <person name="Rise C."/>
            <person name="Rogov P."/>
            <person name="Ross K."/>
            <person name="Ryan E."/>
            <person name="Settipalli S."/>
            <person name="Shea T."/>
            <person name="Sherpa N."/>
            <person name="Shi L."/>
            <person name="Shih D."/>
            <person name="Sparrow T."/>
            <person name="Spaulding J."/>
            <person name="Stalker J."/>
            <person name="Stange-Thomann N."/>
            <person name="Stavropoulos S."/>
            <person name="Stone C."/>
            <person name="Strader C."/>
            <person name="Tesfaye S."/>
            <person name="Thomson T."/>
            <person name="Thoulutsang Y."/>
            <person name="Thoulutsang D."/>
            <person name="Topham K."/>
            <person name="Topping I."/>
            <person name="Tsamla T."/>
            <person name="Vassiliev H."/>
            <person name="Vo A."/>
            <person name="Wangchuk T."/>
            <person name="Wangdi T."/>
            <person name="Weiand M."/>
            <person name="Wilkinson J."/>
            <person name="Wilson A."/>
            <person name="Yadav S."/>
            <person name="Young G."/>
            <person name="Yu Q."/>
            <person name="Zembek L."/>
            <person name="Zhong D."/>
            <person name="Zimmer A."/>
            <person name="Zwirko Z."/>
            <person name="Jaffe D.B."/>
            <person name="Alvarez P."/>
            <person name="Brockman W."/>
            <person name="Butler J."/>
            <person name="Chin C."/>
            <person name="Gnerre S."/>
            <person name="Grabherr M."/>
            <person name="Kleber M."/>
            <person name="Mauceli E."/>
            <person name="MacCallum I."/>
        </authorList>
    </citation>
    <scope>NUCLEOTIDE SEQUENCE [LARGE SCALE GENOMIC DNA]</scope>
    <source>
        <strain evidence="11">Tucson 15010-1051.87</strain>
    </source>
</reference>
<dbReference type="AlphaFoldDB" id="A0A0Q9WLW8"/>
<evidence type="ECO:0000256" key="2">
    <source>
        <dbReference type="ARBA" id="ARBA00006771"/>
    </source>
</evidence>
<comment type="similarity">
    <text evidence="2 8">Belongs to the MICOS complex subunit Mic13 family.</text>
</comment>
<evidence type="ECO:0000313" key="10">
    <source>
        <dbReference type="EMBL" id="KRF85690.1"/>
    </source>
</evidence>
<evidence type="ECO:0000256" key="3">
    <source>
        <dbReference type="ARBA" id="ARBA00022692"/>
    </source>
</evidence>
<evidence type="ECO:0000256" key="4">
    <source>
        <dbReference type="ARBA" id="ARBA00022792"/>
    </source>
</evidence>
<dbReference type="PANTHER" id="PTHR31816:SF3">
    <property type="entry name" value="MICOS COMPLEX SUBUNIT MIC13"/>
    <property type="match status" value="1"/>
</dbReference>
<dbReference type="InParanoid" id="A0A0Q9WLW8"/>
<dbReference type="EMBL" id="CH940659">
    <property type="protein sequence ID" value="KRF85690.1"/>
    <property type="molecule type" value="Genomic_DNA"/>
</dbReference>
<comment type="subcellular location">
    <subcellularLocation>
        <location evidence="1 8">Mitochondrion inner membrane</location>
        <topology evidence="1 8">Single-pass membrane protein</topology>
    </subcellularLocation>
</comment>
<feature type="region of interest" description="Disordered" evidence="9">
    <location>
        <begin position="209"/>
        <end position="235"/>
    </location>
</feature>
<organism evidence="10 11">
    <name type="scientific">Drosophila virilis</name>
    <name type="common">Fruit fly</name>
    <dbReference type="NCBI Taxonomy" id="7244"/>
    <lineage>
        <taxon>Eukaryota</taxon>
        <taxon>Metazoa</taxon>
        <taxon>Ecdysozoa</taxon>
        <taxon>Arthropoda</taxon>
        <taxon>Hexapoda</taxon>
        <taxon>Insecta</taxon>
        <taxon>Pterygota</taxon>
        <taxon>Neoptera</taxon>
        <taxon>Endopterygota</taxon>
        <taxon>Diptera</taxon>
        <taxon>Brachycera</taxon>
        <taxon>Muscomorpha</taxon>
        <taxon>Ephydroidea</taxon>
        <taxon>Drosophilidae</taxon>
        <taxon>Drosophila</taxon>
    </lineage>
</organism>
<dbReference type="GO" id="GO:0061617">
    <property type="term" value="C:MICOS complex"/>
    <property type="evidence" value="ECO:0007669"/>
    <property type="project" value="UniProtKB-UniRule"/>
</dbReference>
<keyword evidence="11" id="KW-1185">Reference proteome</keyword>
<dbReference type="FunCoup" id="A0A0Q9WLW8">
    <property type="interactions" value="2"/>
</dbReference>
<gene>
    <name evidence="10" type="primary">Dvir\GJ25735</name>
    <name evidence="10" type="ORF">Dvir_GJ25735</name>
</gene>
<feature type="compositionally biased region" description="Basic and acidic residues" evidence="9">
    <location>
        <begin position="209"/>
        <end position="226"/>
    </location>
</feature>
<keyword evidence="6 8" id="KW-0496">Mitochondrion</keyword>
<dbReference type="Proteomes" id="UP000008792">
    <property type="component" value="Unassembled WGS sequence"/>
</dbReference>
<dbReference type="OrthoDB" id="7828865at2759"/>
<comment type="subunit">
    <text evidence="8">Component of the mitochondrial contact site and cristae organizing system (MICOS) complex.</text>
</comment>
<sequence>MIIDLALRTGIVVAVIMATKRYDVWDSSDEAQEVYHSTVNWASPYAKRTCDYLNIHIPPLPPQREKSYLGVYYYNQTVMTIIDLLNMGPTYIHAVLEQVPGFVTDIVRRAREQYDKYKKQRAEEIERKERKRCIDERALVQPLEPYSDENNKCRKKLTEPRTPLEPKDVPKRSPCPKPSTIPPANPMEPKDRHLSDRRCKCPKCDIREADGWLDNKPKCPNRDSSERQPITQFKEEQDKCKHCKAGLKEPIAPGKHS</sequence>
<evidence type="ECO:0000256" key="1">
    <source>
        <dbReference type="ARBA" id="ARBA00004434"/>
    </source>
</evidence>
<accession>A0A0Q9WLW8</accession>
<keyword evidence="5" id="KW-1133">Transmembrane helix</keyword>
<dbReference type="GO" id="GO:0044284">
    <property type="term" value="C:mitochondrial crista junction"/>
    <property type="evidence" value="ECO:0007669"/>
    <property type="project" value="TreeGrafter"/>
</dbReference>
<comment type="function">
    <text evidence="8">Component of the MICOS complex, a large protein complex of the mitochondrial inner membrane that plays crucial roles in the maintenance of crista junctions, inner membrane architecture, and formation of contact sites to the outer membrane.</text>
</comment>
<name>A0A0Q9WLW8_DROVI</name>
<keyword evidence="4 8" id="KW-0999">Mitochondrion inner membrane</keyword>
<feature type="region of interest" description="Disordered" evidence="9">
    <location>
        <begin position="149"/>
        <end position="197"/>
    </location>
</feature>
<keyword evidence="7" id="KW-0472">Membrane</keyword>
<evidence type="ECO:0000256" key="9">
    <source>
        <dbReference type="SAM" id="MobiDB-lite"/>
    </source>
</evidence>
<evidence type="ECO:0000256" key="5">
    <source>
        <dbReference type="ARBA" id="ARBA00022989"/>
    </source>
</evidence>
<feature type="compositionally biased region" description="Basic and acidic residues" evidence="9">
    <location>
        <begin position="188"/>
        <end position="197"/>
    </location>
</feature>
<dbReference type="InterPro" id="IPR026769">
    <property type="entry name" value="Mic13"/>
</dbReference>
<dbReference type="Pfam" id="PF15884">
    <property type="entry name" value="QIL1"/>
    <property type="match status" value="1"/>
</dbReference>
<evidence type="ECO:0000313" key="11">
    <source>
        <dbReference type="Proteomes" id="UP000008792"/>
    </source>
</evidence>
<dbReference type="GO" id="GO:0042407">
    <property type="term" value="P:cristae formation"/>
    <property type="evidence" value="ECO:0007669"/>
    <property type="project" value="TreeGrafter"/>
</dbReference>
<evidence type="ECO:0000256" key="6">
    <source>
        <dbReference type="ARBA" id="ARBA00023128"/>
    </source>
</evidence>
<protein>
    <recommendedName>
        <fullName evidence="8">MICOS complex subunit MIC13</fullName>
    </recommendedName>
</protein>
<proteinExistence type="inferred from homology"/>
<evidence type="ECO:0000256" key="7">
    <source>
        <dbReference type="ARBA" id="ARBA00023136"/>
    </source>
</evidence>